<dbReference type="RefSeq" id="WP_051491012.1">
    <property type="nucleotide sequence ID" value="NZ_MKQP01000078.1"/>
</dbReference>
<reference evidence="1 2" key="1">
    <citation type="submission" date="2016-10" db="EMBL/GenBank/DDBJ databases">
        <title>Paenibacillus species isolates.</title>
        <authorList>
            <person name="Beno S.M."/>
        </authorList>
    </citation>
    <scope>NUCLEOTIDE SEQUENCE [LARGE SCALE GENOMIC DNA]</scope>
    <source>
        <strain evidence="1 2">FSL H7-0604</strain>
    </source>
</reference>
<protein>
    <submittedName>
        <fullName evidence="1">Uncharacterized protein</fullName>
    </submittedName>
</protein>
<comment type="caution">
    <text evidence="1">The sequence shown here is derived from an EMBL/GenBank/DDBJ whole genome shotgun (WGS) entry which is preliminary data.</text>
</comment>
<accession>A0A1R0WU62</accession>
<dbReference type="EMBL" id="MKQP01000078">
    <property type="protein sequence ID" value="OMD21355.1"/>
    <property type="molecule type" value="Genomic_DNA"/>
</dbReference>
<sequence>MGWKKTGLLSVAFALGSMGGFGSIHTTDTVAAATVKESAKVYNQFQQYVQKPASLANARNYLINHIKEVDTWTATQMTLQLENAQKAYLPVYSEKVFPENVQKEINNAFSKSKNLTYSTLLNAIKDANVRNMLIEGRDKGYKLETSEGMYYPVMHYEGFKSFKPYVTKDIAAYIDIMATESNQPSVFDAAIVISWTELTNRALALEDFVTKYPASNRSTVLQKELLNATSRLLYGSSNTPAYDYDEQIIKPEVKKAYENALKGNKGDTRILMILEKLLQLLDSTNNKLTPEVEKFLNQTVNSK</sequence>
<dbReference type="AlphaFoldDB" id="A0A1R0WU62"/>
<evidence type="ECO:0000313" key="2">
    <source>
        <dbReference type="Proteomes" id="UP000187465"/>
    </source>
</evidence>
<dbReference type="Proteomes" id="UP000187465">
    <property type="component" value="Unassembled WGS sequence"/>
</dbReference>
<evidence type="ECO:0000313" key="1">
    <source>
        <dbReference type="EMBL" id="OMD21355.1"/>
    </source>
</evidence>
<gene>
    <name evidence="1" type="ORF">BJP51_06890</name>
</gene>
<organism evidence="1 2">
    <name type="scientific">Paenibacillus odorifer</name>
    <dbReference type="NCBI Taxonomy" id="189426"/>
    <lineage>
        <taxon>Bacteria</taxon>
        <taxon>Bacillati</taxon>
        <taxon>Bacillota</taxon>
        <taxon>Bacilli</taxon>
        <taxon>Bacillales</taxon>
        <taxon>Paenibacillaceae</taxon>
        <taxon>Paenibacillus</taxon>
    </lineage>
</organism>
<proteinExistence type="predicted"/>
<name>A0A1R0WU62_9BACL</name>